<evidence type="ECO:0000313" key="1">
    <source>
        <dbReference type="EMBL" id="QGH74547.1"/>
    </source>
</evidence>
<name>A0A5Q2W8W1_9CAUD</name>
<sequence>MSAEAVERRRAGVAGMGGDRFVMLWPVVDTNRPVVELVEEAKADLRVALREVGVVPASSPFFSMSHGKKPELRAELQVRFA</sequence>
<dbReference type="RefSeq" id="YP_009884868.1">
    <property type="nucleotide sequence ID" value="NC_049473.1"/>
</dbReference>
<evidence type="ECO:0000313" key="2">
    <source>
        <dbReference type="Proteomes" id="UP000394254"/>
    </source>
</evidence>
<proteinExistence type="predicted"/>
<keyword evidence="2" id="KW-1185">Reference proteome</keyword>
<dbReference type="KEGG" id="vg:55814236"/>
<gene>
    <name evidence="1" type="primary">60</name>
    <name evidence="1" type="ORF">SEA_KULEANA_60</name>
</gene>
<dbReference type="GeneID" id="55814236"/>
<protein>
    <submittedName>
        <fullName evidence="1">Uncharacterized protein</fullName>
    </submittedName>
</protein>
<reference evidence="1 2" key="1">
    <citation type="submission" date="2019-09" db="EMBL/GenBank/DDBJ databases">
        <authorList>
            <person name="Barrows A.R."/>
            <person name="Franco J.W."/>
            <person name="Javier C.J."/>
            <person name="Lucero K.A."/>
            <person name="Madrid E.R."/>
            <person name="Margerin I.A.R."/>
            <person name="Moore C.L."/>
            <person name="Neustel K.S."/>
            <person name="Ornellas N.W."/>
            <person name="Oshiro K."/>
            <person name="Severson C.G."/>
            <person name="Vavra L.H."/>
            <person name="Wilcer A."/>
            <person name="Donachie S.P."/>
            <person name="Reed F.A."/>
            <person name="Palecanda S."/>
            <person name="Chong R.A."/>
            <person name="Porter M.L."/>
            <person name="Washington J.M."/>
            <person name="Garlena R.A."/>
            <person name="Russell D.A."/>
            <person name="Pope W.H."/>
            <person name="Jacobs-Sera D."/>
            <person name="Hatfull G.F."/>
        </authorList>
    </citation>
    <scope>NUCLEOTIDE SEQUENCE [LARGE SCALE GENOMIC DNA]</scope>
</reference>
<dbReference type="Proteomes" id="UP000394254">
    <property type="component" value="Segment"/>
</dbReference>
<dbReference type="EMBL" id="MN484600">
    <property type="protein sequence ID" value="QGH74547.1"/>
    <property type="molecule type" value="Genomic_DNA"/>
</dbReference>
<accession>A0A5Q2W8W1</accession>
<organism evidence="1 2">
    <name type="scientific">Arthrobacter phage Kuleana</name>
    <dbReference type="NCBI Taxonomy" id="2653270"/>
    <lineage>
        <taxon>Viruses</taxon>
        <taxon>Duplodnaviria</taxon>
        <taxon>Heunggongvirae</taxon>
        <taxon>Uroviricota</taxon>
        <taxon>Caudoviricetes</taxon>
        <taxon>Kuleanavirus</taxon>
        <taxon>Kuleanavirus kuleana</taxon>
    </lineage>
</organism>